<feature type="compositionally biased region" description="Basic and acidic residues" evidence="1">
    <location>
        <begin position="7"/>
        <end position="21"/>
    </location>
</feature>
<evidence type="ECO:0000256" key="1">
    <source>
        <dbReference type="SAM" id="MobiDB-lite"/>
    </source>
</evidence>
<evidence type="ECO:0000313" key="3">
    <source>
        <dbReference type="Proteomes" id="UP000295431"/>
    </source>
</evidence>
<dbReference type="EMBL" id="SMJW01000016">
    <property type="protein sequence ID" value="TDC18742.1"/>
    <property type="molecule type" value="Genomic_DNA"/>
</dbReference>
<comment type="caution">
    <text evidence="2">The sequence shown here is derived from an EMBL/GenBank/DDBJ whole genome shotgun (WGS) entry which is preliminary data.</text>
</comment>
<organism evidence="2 3">
    <name type="scientific">Actinomadura bangladeshensis</name>
    <dbReference type="NCBI Taxonomy" id="453573"/>
    <lineage>
        <taxon>Bacteria</taxon>
        <taxon>Bacillati</taxon>
        <taxon>Actinomycetota</taxon>
        <taxon>Actinomycetes</taxon>
        <taxon>Streptosporangiales</taxon>
        <taxon>Thermomonosporaceae</taxon>
        <taxon>Actinomadura</taxon>
    </lineage>
</organism>
<feature type="region of interest" description="Disordered" evidence="1">
    <location>
        <begin position="1"/>
        <end position="21"/>
    </location>
</feature>
<name>A0A4R4PDN6_9ACTN</name>
<accession>A0A4R4PDN6</accession>
<evidence type="ECO:0008006" key="4">
    <source>
        <dbReference type="Google" id="ProtNLM"/>
    </source>
</evidence>
<sequence>MTDTAPDLDRLRGATPPRNHDARTIAALTSNPGCARRGVMDAAGVDKDAVARALGFPAPFGQSQFAITRGNVFEAQVKADGCAELLTLLRDRLGLDVPEVAYDDLEVVAGNEGRELRHSRTRRLLARALESGEGTLFDHPLLRLEIAGCPAYLEPDVIAFQLAGRLHVIEIKSFAVVDGQAEPEQVAAAARQSAVYVLALRRLVAELGHDPARVSHEVFLVCPENFSNRPTATPLDVRPQLAVLERQLARLTRVDALLAELPAGLSFEIGEALAESVRAVDARYAPECMSGCEMALFCRDEARACGATGALGRSVRDDLGGVDTIGTALALADGSLDPSDDLAETAGQLRAAARLRAEALQGGALHGSALHGSALHGSALHGAA</sequence>
<protein>
    <recommendedName>
        <fullName evidence="4">Secreted protein</fullName>
    </recommendedName>
</protein>
<evidence type="ECO:0000313" key="2">
    <source>
        <dbReference type="EMBL" id="TDC18742.1"/>
    </source>
</evidence>
<dbReference type="OrthoDB" id="3366489at2"/>
<proteinExistence type="predicted"/>
<gene>
    <name evidence="2" type="ORF">E1284_05415</name>
</gene>
<keyword evidence="3" id="KW-1185">Reference proteome</keyword>
<dbReference type="AlphaFoldDB" id="A0A4R4PDN6"/>
<dbReference type="Proteomes" id="UP000295431">
    <property type="component" value="Unassembled WGS sequence"/>
</dbReference>
<dbReference type="RefSeq" id="WP_131937705.1">
    <property type="nucleotide sequence ID" value="NZ_BAAAMX010000024.1"/>
</dbReference>
<reference evidence="2 3" key="1">
    <citation type="submission" date="2019-03" db="EMBL/GenBank/DDBJ databases">
        <title>Draft genome sequences of novel Actinobacteria.</title>
        <authorList>
            <person name="Sahin N."/>
            <person name="Ay H."/>
            <person name="Saygin H."/>
        </authorList>
    </citation>
    <scope>NUCLEOTIDE SEQUENCE [LARGE SCALE GENOMIC DNA]</scope>
    <source>
        <strain evidence="2 3">DSM 45347</strain>
    </source>
</reference>